<proteinExistence type="predicted"/>
<comment type="caution">
    <text evidence="2">The sequence shown here is derived from an EMBL/GenBank/DDBJ whole genome shotgun (WGS) entry which is preliminary data.</text>
</comment>
<evidence type="ECO:0000256" key="1">
    <source>
        <dbReference type="SAM" id="Phobius"/>
    </source>
</evidence>
<evidence type="ECO:0000313" key="2">
    <source>
        <dbReference type="EMBL" id="GAG07913.1"/>
    </source>
</evidence>
<organism evidence="2">
    <name type="scientific">marine sediment metagenome</name>
    <dbReference type="NCBI Taxonomy" id="412755"/>
    <lineage>
        <taxon>unclassified sequences</taxon>
        <taxon>metagenomes</taxon>
        <taxon>ecological metagenomes</taxon>
    </lineage>
</organism>
<gene>
    <name evidence="2" type="ORF">S01H1_40672</name>
</gene>
<keyword evidence="1" id="KW-0812">Transmembrane</keyword>
<feature type="transmembrane region" description="Helical" evidence="1">
    <location>
        <begin position="42"/>
        <end position="60"/>
    </location>
</feature>
<protein>
    <recommendedName>
        <fullName evidence="3">Flagellar M-ring C-terminal domain-containing protein</fullName>
    </recommendedName>
</protein>
<sequence>EQMLKNPLEVKARAAKLSGIVDNPLFEEAKGKPLAWTEKHKVLLLIIMVVVVLVLGVFILKSYKSIQSEQAQDKNPG</sequence>
<keyword evidence="1" id="KW-0472">Membrane</keyword>
<keyword evidence="1" id="KW-1133">Transmembrane helix</keyword>
<accession>X0V5Z0</accession>
<reference evidence="2" key="1">
    <citation type="journal article" date="2014" name="Front. Microbiol.">
        <title>High frequency of phylogenetically diverse reductive dehalogenase-homologous genes in deep subseafloor sedimentary metagenomes.</title>
        <authorList>
            <person name="Kawai M."/>
            <person name="Futagami T."/>
            <person name="Toyoda A."/>
            <person name="Takaki Y."/>
            <person name="Nishi S."/>
            <person name="Hori S."/>
            <person name="Arai W."/>
            <person name="Tsubouchi T."/>
            <person name="Morono Y."/>
            <person name="Uchiyama I."/>
            <person name="Ito T."/>
            <person name="Fujiyama A."/>
            <person name="Inagaki F."/>
            <person name="Takami H."/>
        </authorList>
    </citation>
    <scope>NUCLEOTIDE SEQUENCE</scope>
    <source>
        <strain evidence="2">Expedition CK06-06</strain>
    </source>
</reference>
<evidence type="ECO:0008006" key="3">
    <source>
        <dbReference type="Google" id="ProtNLM"/>
    </source>
</evidence>
<dbReference type="AlphaFoldDB" id="X0V5Z0"/>
<feature type="non-terminal residue" evidence="2">
    <location>
        <position position="1"/>
    </location>
</feature>
<name>X0V5Z0_9ZZZZ</name>
<dbReference type="EMBL" id="BARS01025766">
    <property type="protein sequence ID" value="GAG07913.1"/>
    <property type="molecule type" value="Genomic_DNA"/>
</dbReference>